<proteinExistence type="predicted"/>
<dbReference type="InterPro" id="IPR038718">
    <property type="entry name" value="SNF2-like_sf"/>
</dbReference>
<dbReference type="Pfam" id="PF00176">
    <property type="entry name" value="SNF2-rel_dom"/>
    <property type="match status" value="1"/>
</dbReference>
<comment type="caution">
    <text evidence="8">The sequence shown here is derived from an EMBL/GenBank/DDBJ whole genome shotgun (WGS) entry which is preliminary data.</text>
</comment>
<reference evidence="8 9" key="1">
    <citation type="submission" date="2018-11" db="EMBL/GenBank/DDBJ databases">
        <title>Genomes From Bacteria Associated with the Canine Oral Cavity: a Test Case for Automated Genome-Based Taxonomic Assignment.</title>
        <authorList>
            <person name="Coil D.A."/>
            <person name="Jospin G."/>
            <person name="Darling A.E."/>
            <person name="Wallis C."/>
            <person name="Davis I.J."/>
            <person name="Harris S."/>
            <person name="Eisen J.A."/>
            <person name="Holcombe L.J."/>
            <person name="O'Flynn C."/>
        </authorList>
    </citation>
    <scope>NUCLEOTIDE SEQUENCE [LARGE SCALE GENOMIC DNA]</scope>
    <source>
        <strain evidence="8 9">OH5050</strain>
    </source>
</reference>
<dbReference type="CDD" id="cd18793">
    <property type="entry name" value="SF2_C_SNF"/>
    <property type="match status" value="1"/>
</dbReference>
<dbReference type="InterPro" id="IPR014001">
    <property type="entry name" value="Helicase_ATP-bd"/>
</dbReference>
<dbReference type="Proteomes" id="UP000271272">
    <property type="component" value="Unassembled WGS sequence"/>
</dbReference>
<dbReference type="InterPro" id="IPR057342">
    <property type="entry name" value="DEXDc_RapA"/>
</dbReference>
<organism evidence="8 9">
    <name type="scientific">Actinomyces bowdenii</name>
    <dbReference type="NCBI Taxonomy" id="131109"/>
    <lineage>
        <taxon>Bacteria</taxon>
        <taxon>Bacillati</taxon>
        <taxon>Actinomycetota</taxon>
        <taxon>Actinomycetes</taxon>
        <taxon>Actinomycetales</taxon>
        <taxon>Actinomycetaceae</taxon>
        <taxon>Actinomyces</taxon>
    </lineage>
</organism>
<feature type="region of interest" description="Disordered" evidence="5">
    <location>
        <begin position="683"/>
        <end position="742"/>
    </location>
</feature>
<dbReference type="AlphaFoldDB" id="A0A3P1UL95"/>
<evidence type="ECO:0000313" key="8">
    <source>
        <dbReference type="EMBL" id="RRD22562.1"/>
    </source>
</evidence>
<accession>A0A3P1UL95</accession>
<dbReference type="GO" id="GO:0016787">
    <property type="term" value="F:hydrolase activity"/>
    <property type="evidence" value="ECO:0007669"/>
    <property type="project" value="UniProtKB-KW"/>
</dbReference>
<feature type="region of interest" description="Disordered" evidence="5">
    <location>
        <begin position="369"/>
        <end position="394"/>
    </location>
</feature>
<evidence type="ECO:0000313" key="9">
    <source>
        <dbReference type="Proteomes" id="UP000271272"/>
    </source>
</evidence>
<evidence type="ECO:0000259" key="7">
    <source>
        <dbReference type="PROSITE" id="PS51194"/>
    </source>
</evidence>
<evidence type="ECO:0000256" key="4">
    <source>
        <dbReference type="ARBA" id="ARBA00022840"/>
    </source>
</evidence>
<evidence type="ECO:0000256" key="5">
    <source>
        <dbReference type="SAM" id="MobiDB-lite"/>
    </source>
</evidence>
<feature type="domain" description="Helicase C-terminal" evidence="7">
    <location>
        <begin position="474"/>
        <end position="635"/>
    </location>
</feature>
<feature type="compositionally biased region" description="Low complexity" evidence="5">
    <location>
        <begin position="369"/>
        <end position="393"/>
    </location>
</feature>
<sequence>MGPGSPSPALSSGPDVAPGSVVRVRDEDWLVTQVSSTSDGLLVTVQGLSELVRDTTAQFSAGIDRIEPVDPRRTRVIADTSTRHRLSRLWLEATLRKTALPAASPHLAVVGDVLADPLAYQLRAVRQALDPDHLRPRILLADAVGLGKTLEIGMILSELVRRGRGDRMLIVTPRHVLEQMQHEMWSRFALPFVRLDSQGIQRVRRRVPATRNPFSVYPRAIISIDTLKNDRYLAHLRKQSWDAVVIDESHNVTNKGTLNHRLADLLARQADALILASATPHNGDPRSFAELIRLLEPTAVHADGTLDEEAVRRLVIRRHRHSQEVRDVVGGRWKERLAPVNRLVAPSPAEDAVASELSRVWLHRDDETAAPAGGAAPASPSSAGSAAPGAPSGRRARGDALFSWTLAKAFLSSPAALIQTIDERLRRRGSRAARASDPQAAQGRGEHGALVRLRELAQAASTAESGKYRALLEELERIGVGPRREERAVVFAERVATLTWLRERLEEDLGMPPGAVRVLHGGLSDVEQQAIVEEFRQAHSPIRVLVTGDVASEGVNLHSQCHELIHYDIPWSLIRIEQRNGRIDRYGQEVSPQITTLLLNPSDARFSGDVRVLARLMEKEDEAHRALGDAASLMGLYSGEKEEAAIREALQSGSDIDQVVPGVEEALTRDPMAALFARLTGAAAPGRDPGSQAAAPLGPTAPAGPAGPDGAAAPRSVMTAPDPLAPAAPAAGDERAPDHAPLPASILYGSQVDFLREALTELYERPQEPALASGGGGVSWREHGSEHVAELVPPPGLRARLDVLPQGYVRQRRVHDLLRLATSQRKGARLLAEALRDPSGSSWPEAHYLGPLHPVLEWAGDRVLARLGRGSVFAVRGRPGSVEAPTVLVLGTLTNLAGRTVSMVCASVAFPFMDAAAALADVAAGRPVREPSTVSVHDSAEEMLRAVGVDEPLTNEGPVPHLDLLTALVGPAVDAAAAQMRMTMEVARRDAQDRVKSWGMRADAWDDEAGVLVQNRHLRSHRVSVAQERRLVEQHRPAHSLVRPLLVVVPQDFGREGGR</sequence>
<dbReference type="CDD" id="cd18011">
    <property type="entry name" value="DEXDc_RapA"/>
    <property type="match status" value="1"/>
</dbReference>
<keyword evidence="9" id="KW-1185">Reference proteome</keyword>
<keyword evidence="1" id="KW-0547">Nucleotide-binding</keyword>
<dbReference type="Gene3D" id="3.40.50.300">
    <property type="entry name" value="P-loop containing nucleotide triphosphate hydrolases"/>
    <property type="match status" value="1"/>
</dbReference>
<gene>
    <name evidence="8" type="ORF">EII10_12595</name>
</gene>
<dbReference type="InterPro" id="IPR027417">
    <property type="entry name" value="P-loop_NTPase"/>
</dbReference>
<dbReference type="PROSITE" id="PS51194">
    <property type="entry name" value="HELICASE_CTER"/>
    <property type="match status" value="1"/>
</dbReference>
<dbReference type="SMART" id="SM00490">
    <property type="entry name" value="HELICc"/>
    <property type="match status" value="1"/>
</dbReference>
<evidence type="ECO:0000256" key="3">
    <source>
        <dbReference type="ARBA" id="ARBA00022806"/>
    </source>
</evidence>
<feature type="compositionally biased region" description="Low complexity" evidence="5">
    <location>
        <begin position="693"/>
        <end position="731"/>
    </location>
</feature>
<dbReference type="EMBL" id="RQZC01000037">
    <property type="protein sequence ID" value="RRD22562.1"/>
    <property type="molecule type" value="Genomic_DNA"/>
</dbReference>
<keyword evidence="3 8" id="KW-0347">Helicase</keyword>
<evidence type="ECO:0000256" key="2">
    <source>
        <dbReference type="ARBA" id="ARBA00022801"/>
    </source>
</evidence>
<dbReference type="Pfam" id="PF00271">
    <property type="entry name" value="Helicase_C"/>
    <property type="match status" value="1"/>
</dbReference>
<evidence type="ECO:0000259" key="6">
    <source>
        <dbReference type="PROSITE" id="PS51192"/>
    </source>
</evidence>
<dbReference type="InterPro" id="IPR001650">
    <property type="entry name" value="Helicase_C-like"/>
</dbReference>
<dbReference type="PANTHER" id="PTHR45766:SF6">
    <property type="entry name" value="SWI_SNF-RELATED MATRIX-ASSOCIATED ACTIN-DEPENDENT REGULATOR OF CHROMATIN SUBFAMILY A-LIKE PROTEIN 1"/>
    <property type="match status" value="1"/>
</dbReference>
<evidence type="ECO:0000256" key="1">
    <source>
        <dbReference type="ARBA" id="ARBA00022741"/>
    </source>
</evidence>
<dbReference type="SMART" id="SM00487">
    <property type="entry name" value="DEXDc"/>
    <property type="match status" value="1"/>
</dbReference>
<dbReference type="Gene3D" id="3.40.50.10810">
    <property type="entry name" value="Tandem AAA-ATPase domain"/>
    <property type="match status" value="1"/>
</dbReference>
<dbReference type="InterPro" id="IPR000330">
    <property type="entry name" value="SNF2_N"/>
</dbReference>
<name>A0A3P1UL95_9ACTO</name>
<protein>
    <submittedName>
        <fullName evidence="8">Helicase</fullName>
    </submittedName>
</protein>
<dbReference type="SUPFAM" id="SSF52540">
    <property type="entry name" value="P-loop containing nucleoside triphosphate hydrolases"/>
    <property type="match status" value="2"/>
</dbReference>
<dbReference type="GO" id="GO:0005524">
    <property type="term" value="F:ATP binding"/>
    <property type="evidence" value="ECO:0007669"/>
    <property type="project" value="UniProtKB-KW"/>
</dbReference>
<dbReference type="PANTHER" id="PTHR45766">
    <property type="entry name" value="DNA ANNEALING HELICASE AND ENDONUCLEASE ZRANB3 FAMILY MEMBER"/>
    <property type="match status" value="1"/>
</dbReference>
<dbReference type="PROSITE" id="PS51192">
    <property type="entry name" value="HELICASE_ATP_BIND_1"/>
    <property type="match status" value="1"/>
</dbReference>
<dbReference type="InterPro" id="IPR049730">
    <property type="entry name" value="SNF2/RAD54-like_C"/>
</dbReference>
<keyword evidence="2" id="KW-0378">Hydrolase</keyword>
<keyword evidence="4" id="KW-0067">ATP-binding</keyword>
<dbReference type="GO" id="GO:0004386">
    <property type="term" value="F:helicase activity"/>
    <property type="evidence" value="ECO:0007669"/>
    <property type="project" value="UniProtKB-KW"/>
</dbReference>
<feature type="domain" description="Helicase ATP-binding" evidence="6">
    <location>
        <begin position="129"/>
        <end position="298"/>
    </location>
</feature>